<dbReference type="SMART" id="SM00671">
    <property type="entry name" value="SEL1"/>
    <property type="match status" value="1"/>
</dbReference>
<name>A0A6S6UIF2_9BACT</name>
<dbReference type="AlphaFoldDB" id="A0A6S6UIF2"/>
<dbReference type="InterPro" id="IPR006597">
    <property type="entry name" value="Sel1-like"/>
</dbReference>
<comment type="catalytic activity">
    <reaction evidence="1">
        <text>a beta-lactam + H2O = a substituted beta-amino acid</text>
        <dbReference type="Rhea" id="RHEA:20401"/>
        <dbReference type="ChEBI" id="CHEBI:15377"/>
        <dbReference type="ChEBI" id="CHEBI:35627"/>
        <dbReference type="ChEBI" id="CHEBI:140347"/>
        <dbReference type="EC" id="3.5.2.6"/>
    </reaction>
</comment>
<dbReference type="GO" id="GO:0046677">
    <property type="term" value="P:response to antibiotic"/>
    <property type="evidence" value="ECO:0007669"/>
    <property type="project" value="UniProtKB-KW"/>
</dbReference>
<dbReference type="Pfam" id="PF08238">
    <property type="entry name" value="Sel1"/>
    <property type="match status" value="1"/>
</dbReference>
<gene>
    <name evidence="6" type="ORF">HELGO_WM1695</name>
</gene>
<reference evidence="6" key="1">
    <citation type="submission" date="2020-01" db="EMBL/GenBank/DDBJ databases">
        <authorList>
            <person name="Meier V. D."/>
            <person name="Meier V D."/>
        </authorList>
    </citation>
    <scope>NUCLEOTIDE SEQUENCE</scope>
    <source>
        <strain evidence="6">HLG_WM_MAG_01</strain>
    </source>
</reference>
<evidence type="ECO:0000313" key="6">
    <source>
        <dbReference type="EMBL" id="CAA6827059.1"/>
    </source>
</evidence>
<dbReference type="InterPro" id="IPR011990">
    <property type="entry name" value="TPR-like_helical_dom_sf"/>
</dbReference>
<dbReference type="SUPFAM" id="SSF81901">
    <property type="entry name" value="HCP-like"/>
    <property type="match status" value="1"/>
</dbReference>
<protein>
    <recommendedName>
        <fullName evidence="2">beta-lactamase</fullName>
        <ecNumber evidence="2">3.5.2.6</ecNumber>
    </recommendedName>
</protein>
<keyword evidence="5" id="KW-1133">Transmembrane helix</keyword>
<keyword evidence="5" id="KW-0812">Transmembrane</keyword>
<dbReference type="GO" id="GO:0008800">
    <property type="term" value="F:beta-lactamase activity"/>
    <property type="evidence" value="ECO:0007669"/>
    <property type="project" value="UniProtKB-EC"/>
</dbReference>
<evidence type="ECO:0000256" key="2">
    <source>
        <dbReference type="ARBA" id="ARBA00012865"/>
    </source>
</evidence>
<dbReference type="EMBL" id="CACVAS010000147">
    <property type="protein sequence ID" value="CAA6827059.1"/>
    <property type="molecule type" value="Genomic_DNA"/>
</dbReference>
<evidence type="ECO:0000256" key="5">
    <source>
        <dbReference type="SAM" id="Phobius"/>
    </source>
</evidence>
<accession>A0A6S6UIF2</accession>
<keyword evidence="5" id="KW-0472">Membrane</keyword>
<organism evidence="6">
    <name type="scientific">uncultured Sulfurovum sp</name>
    <dbReference type="NCBI Taxonomy" id="269237"/>
    <lineage>
        <taxon>Bacteria</taxon>
        <taxon>Pseudomonadati</taxon>
        <taxon>Campylobacterota</taxon>
        <taxon>Epsilonproteobacteria</taxon>
        <taxon>Campylobacterales</taxon>
        <taxon>Sulfurovaceae</taxon>
        <taxon>Sulfurovum</taxon>
        <taxon>environmental samples</taxon>
    </lineage>
</organism>
<dbReference type="EC" id="3.5.2.6" evidence="2"/>
<sequence>MEWLKELEKLENFELYVLLFLSLFTLWFMGNTVRFYKSEKRKVKNLHRHAKEGEVASQNKLAKRYQKGNMVKKDCSKAAFWYQQAAFEGDKVAKGHLHRFLDREQNSVKRKKC</sequence>
<dbReference type="Gene3D" id="1.25.40.10">
    <property type="entry name" value="Tetratricopeptide repeat domain"/>
    <property type="match status" value="1"/>
</dbReference>
<keyword evidence="4" id="KW-0046">Antibiotic resistance</keyword>
<evidence type="ECO:0000256" key="1">
    <source>
        <dbReference type="ARBA" id="ARBA00001526"/>
    </source>
</evidence>
<feature type="transmembrane region" description="Helical" evidence="5">
    <location>
        <begin position="15"/>
        <end position="36"/>
    </location>
</feature>
<evidence type="ECO:0000256" key="3">
    <source>
        <dbReference type="ARBA" id="ARBA00023157"/>
    </source>
</evidence>
<proteinExistence type="predicted"/>
<keyword evidence="3" id="KW-1015">Disulfide bond</keyword>
<evidence type="ECO:0000256" key="4">
    <source>
        <dbReference type="ARBA" id="ARBA00023251"/>
    </source>
</evidence>